<dbReference type="EC" id="2.5.1.3" evidence="9"/>
<feature type="domain" description="Thiamine phosphate synthase/TenI" evidence="12">
    <location>
        <begin position="10"/>
        <end position="197"/>
    </location>
</feature>
<feature type="binding site" evidence="9">
    <location>
        <position position="115"/>
    </location>
    <ligand>
        <name>4-amino-2-methyl-5-(diphosphooxymethyl)pyrimidine</name>
        <dbReference type="ChEBI" id="CHEBI:57841"/>
    </ligand>
</feature>
<evidence type="ECO:0000256" key="2">
    <source>
        <dbReference type="ARBA" id="ARBA00022679"/>
    </source>
</evidence>
<comment type="function">
    <text evidence="9">Condenses 4-methyl-5-(beta-hydroxyethyl)thiazole monophosphate (THZ-P) and 2-methyl-4-amino-5-hydroxymethyl pyrimidine pyrophosphate (HMP-PP) to form thiamine monophosphate (TMP).</text>
</comment>
<dbReference type="InterPro" id="IPR022998">
    <property type="entry name" value="ThiamineP_synth_TenI"/>
</dbReference>
<comment type="pathway">
    <text evidence="1 9 11">Cofactor biosynthesis; thiamine diphosphate biosynthesis; thiamine phosphate from 4-amino-2-methyl-5-diphosphomethylpyrimidine and 4-methyl-5-(2-phosphoethyl)-thiazole: step 1/1.</text>
</comment>
<comment type="catalytic activity">
    <reaction evidence="8 9 10">
        <text>2-[(2R,5Z)-2-carboxy-4-methylthiazol-5(2H)-ylidene]ethyl phosphate + 4-amino-2-methyl-5-(diphosphooxymethyl)pyrimidine + 2 H(+) = thiamine phosphate + CO2 + diphosphate</text>
        <dbReference type="Rhea" id="RHEA:47844"/>
        <dbReference type="ChEBI" id="CHEBI:15378"/>
        <dbReference type="ChEBI" id="CHEBI:16526"/>
        <dbReference type="ChEBI" id="CHEBI:33019"/>
        <dbReference type="ChEBI" id="CHEBI:37575"/>
        <dbReference type="ChEBI" id="CHEBI:57841"/>
        <dbReference type="ChEBI" id="CHEBI:62899"/>
        <dbReference type="EC" id="2.5.1.3"/>
    </reaction>
</comment>
<evidence type="ECO:0000256" key="5">
    <source>
        <dbReference type="ARBA" id="ARBA00022977"/>
    </source>
</evidence>
<dbReference type="RefSeq" id="WP_349642407.1">
    <property type="nucleotide sequence ID" value="NZ_CAWVOH010000004.1"/>
</dbReference>
<evidence type="ECO:0000313" key="14">
    <source>
        <dbReference type="Proteomes" id="UP001314241"/>
    </source>
</evidence>
<dbReference type="InterPro" id="IPR036206">
    <property type="entry name" value="ThiamineP_synth_sf"/>
</dbReference>
<comment type="catalytic activity">
    <reaction evidence="7 9 10">
        <text>2-(2-carboxy-4-methylthiazol-5-yl)ethyl phosphate + 4-amino-2-methyl-5-(diphosphooxymethyl)pyrimidine + 2 H(+) = thiamine phosphate + CO2 + diphosphate</text>
        <dbReference type="Rhea" id="RHEA:47848"/>
        <dbReference type="ChEBI" id="CHEBI:15378"/>
        <dbReference type="ChEBI" id="CHEBI:16526"/>
        <dbReference type="ChEBI" id="CHEBI:33019"/>
        <dbReference type="ChEBI" id="CHEBI:37575"/>
        <dbReference type="ChEBI" id="CHEBI:57841"/>
        <dbReference type="ChEBI" id="CHEBI:62890"/>
        <dbReference type="EC" id="2.5.1.3"/>
    </reaction>
</comment>
<comment type="similarity">
    <text evidence="9 10">Belongs to the thiamine-phosphate synthase family.</text>
</comment>
<evidence type="ECO:0000256" key="6">
    <source>
        <dbReference type="ARBA" id="ARBA00047334"/>
    </source>
</evidence>
<gene>
    <name evidence="9" type="primary">thiE</name>
    <name evidence="13" type="ORF">R54876_GBNLAHCA_01444</name>
</gene>
<dbReference type="EMBL" id="CAWVOH010000004">
    <property type="protein sequence ID" value="CAK8054861.1"/>
    <property type="molecule type" value="Genomic_DNA"/>
</dbReference>
<accession>A0ABP0EUP5</accession>
<evidence type="ECO:0000256" key="7">
    <source>
        <dbReference type="ARBA" id="ARBA00047851"/>
    </source>
</evidence>
<feature type="binding site" evidence="9">
    <location>
        <position position="146"/>
    </location>
    <ligand>
        <name>4-amino-2-methyl-5-(diphosphooxymethyl)pyrimidine</name>
        <dbReference type="ChEBI" id="CHEBI:57841"/>
    </ligand>
</feature>
<dbReference type="Proteomes" id="UP001314241">
    <property type="component" value="Unassembled WGS sequence"/>
</dbReference>
<dbReference type="PANTHER" id="PTHR20857">
    <property type="entry name" value="THIAMINE-PHOSPHATE PYROPHOSPHORYLASE"/>
    <property type="match status" value="1"/>
</dbReference>
<evidence type="ECO:0000256" key="8">
    <source>
        <dbReference type="ARBA" id="ARBA00047883"/>
    </source>
</evidence>
<proteinExistence type="inferred from homology"/>
<sequence>MKFDSASLQVYLVIGSQNVGGKPEEVLRIAREACAAGITALQYREKDGSKLNQQEKLNLGKELRTITAKYQVPLYVDDDLELALAIDADGIHVGQADTKVPQIKAAAPQLMLGLSVHNLDELTKSRSVLGQVDYLGVGPVFATNSKAQAKEPIGPAGLQEVCSQSPLPVVAIGGIKCHNADQVAGKGAAGIAVISAITASNNIAEIVKELKEKQTDEK</sequence>
<dbReference type="InterPro" id="IPR013785">
    <property type="entry name" value="Aldolase_TIM"/>
</dbReference>
<evidence type="ECO:0000256" key="1">
    <source>
        <dbReference type="ARBA" id="ARBA00005165"/>
    </source>
</evidence>
<dbReference type="NCBIfam" id="TIGR00693">
    <property type="entry name" value="thiE"/>
    <property type="match status" value="1"/>
</dbReference>
<dbReference type="SUPFAM" id="SSF51391">
    <property type="entry name" value="Thiamin phosphate synthase"/>
    <property type="match status" value="1"/>
</dbReference>
<name>A0ABP0EUP5_9LACO</name>
<feature type="binding site" evidence="9">
    <location>
        <position position="77"/>
    </location>
    <ligand>
        <name>4-amino-2-methyl-5-(diphosphooxymethyl)pyrimidine</name>
        <dbReference type="ChEBI" id="CHEBI:57841"/>
    </ligand>
</feature>
<keyword evidence="4 9" id="KW-0460">Magnesium</keyword>
<dbReference type="HAMAP" id="MF_00097">
    <property type="entry name" value="TMP_synthase"/>
    <property type="match status" value="1"/>
</dbReference>
<evidence type="ECO:0000256" key="4">
    <source>
        <dbReference type="ARBA" id="ARBA00022842"/>
    </source>
</evidence>
<keyword evidence="5 9" id="KW-0784">Thiamine biosynthesis</keyword>
<dbReference type="Pfam" id="PF02581">
    <property type="entry name" value="TMP-TENI"/>
    <property type="match status" value="1"/>
</dbReference>
<feature type="binding site" evidence="9">
    <location>
        <begin position="143"/>
        <end position="145"/>
    </location>
    <ligand>
        <name>2-[(2R,5Z)-2-carboxy-4-methylthiazol-5(2H)-ylidene]ethyl phosphate</name>
        <dbReference type="ChEBI" id="CHEBI:62899"/>
    </ligand>
</feature>
<keyword evidence="2 9" id="KW-0808">Transferase</keyword>
<feature type="binding site" evidence="9">
    <location>
        <position position="78"/>
    </location>
    <ligand>
        <name>Mg(2+)</name>
        <dbReference type="ChEBI" id="CHEBI:18420"/>
    </ligand>
</feature>
<organism evidence="13 14">
    <name type="scientific">Eupransor demetentiae</name>
    <dbReference type="NCBI Taxonomy" id="3109584"/>
    <lineage>
        <taxon>Bacteria</taxon>
        <taxon>Bacillati</taxon>
        <taxon>Bacillota</taxon>
        <taxon>Bacilli</taxon>
        <taxon>Lactobacillales</taxon>
        <taxon>Lactobacillaceae</taxon>
        <taxon>Eupransor</taxon>
    </lineage>
</organism>
<keyword evidence="3 9" id="KW-0479">Metal-binding</keyword>
<feature type="binding site" evidence="9">
    <location>
        <position position="97"/>
    </location>
    <ligand>
        <name>Mg(2+)</name>
        <dbReference type="ChEBI" id="CHEBI:18420"/>
    </ligand>
</feature>
<protein>
    <recommendedName>
        <fullName evidence="9">Thiamine-phosphate synthase</fullName>
        <shortName evidence="9">TP synthase</shortName>
        <shortName evidence="9">TPS</shortName>
        <ecNumber evidence="9">2.5.1.3</ecNumber>
    </recommendedName>
    <alternativeName>
        <fullName evidence="9">Thiamine-phosphate pyrophosphorylase</fullName>
        <shortName evidence="9">TMP pyrophosphorylase</shortName>
        <shortName evidence="9">TMP-PPase</shortName>
    </alternativeName>
</protein>
<feature type="binding site" evidence="9">
    <location>
        <position position="174"/>
    </location>
    <ligand>
        <name>2-[(2R,5Z)-2-carboxy-4-methylthiazol-5(2H)-ylidene]ethyl phosphate</name>
        <dbReference type="ChEBI" id="CHEBI:62899"/>
    </ligand>
</feature>
<dbReference type="CDD" id="cd00564">
    <property type="entry name" value="TMP_TenI"/>
    <property type="match status" value="1"/>
</dbReference>
<feature type="binding site" evidence="9">
    <location>
        <begin position="42"/>
        <end position="46"/>
    </location>
    <ligand>
        <name>4-amino-2-methyl-5-(diphosphooxymethyl)pyrimidine</name>
        <dbReference type="ChEBI" id="CHEBI:57841"/>
    </ligand>
</feature>
<reference evidence="13 14" key="1">
    <citation type="submission" date="2024-01" db="EMBL/GenBank/DDBJ databases">
        <authorList>
            <person name="Botero Cardona J."/>
        </authorList>
    </citation>
    <scope>NUCLEOTIDE SEQUENCE [LARGE SCALE GENOMIC DNA]</scope>
    <source>
        <strain evidence="13 14">LMG 33000</strain>
    </source>
</reference>
<feature type="binding site" evidence="9">
    <location>
        <begin position="194"/>
        <end position="195"/>
    </location>
    <ligand>
        <name>2-[(2R,5Z)-2-carboxy-4-methylthiazol-5(2H)-ylidene]ethyl phosphate</name>
        <dbReference type="ChEBI" id="CHEBI:62899"/>
    </ligand>
</feature>
<comment type="caution">
    <text evidence="13">The sequence shown here is derived from an EMBL/GenBank/DDBJ whole genome shotgun (WGS) entry which is preliminary data.</text>
</comment>
<dbReference type="GO" id="GO:0004789">
    <property type="term" value="F:thiamine-phosphate diphosphorylase activity"/>
    <property type="evidence" value="ECO:0007669"/>
    <property type="project" value="UniProtKB-EC"/>
</dbReference>
<dbReference type="InterPro" id="IPR034291">
    <property type="entry name" value="TMP_synthase"/>
</dbReference>
<comment type="cofactor">
    <cofactor evidence="9">
        <name>Mg(2+)</name>
        <dbReference type="ChEBI" id="CHEBI:18420"/>
    </cofactor>
    <text evidence="9">Binds 1 Mg(2+) ion per subunit.</text>
</comment>
<dbReference type="PANTHER" id="PTHR20857:SF15">
    <property type="entry name" value="THIAMINE-PHOSPHATE SYNTHASE"/>
    <property type="match status" value="1"/>
</dbReference>
<evidence type="ECO:0000256" key="9">
    <source>
        <dbReference type="HAMAP-Rule" id="MF_00097"/>
    </source>
</evidence>
<comment type="catalytic activity">
    <reaction evidence="6 9 10">
        <text>4-methyl-5-(2-phosphooxyethyl)-thiazole + 4-amino-2-methyl-5-(diphosphooxymethyl)pyrimidine + H(+) = thiamine phosphate + diphosphate</text>
        <dbReference type="Rhea" id="RHEA:22328"/>
        <dbReference type="ChEBI" id="CHEBI:15378"/>
        <dbReference type="ChEBI" id="CHEBI:33019"/>
        <dbReference type="ChEBI" id="CHEBI:37575"/>
        <dbReference type="ChEBI" id="CHEBI:57841"/>
        <dbReference type="ChEBI" id="CHEBI:58296"/>
        <dbReference type="EC" id="2.5.1.3"/>
    </reaction>
</comment>
<evidence type="ECO:0000256" key="11">
    <source>
        <dbReference type="RuleBase" id="RU004253"/>
    </source>
</evidence>
<evidence type="ECO:0000313" key="13">
    <source>
        <dbReference type="EMBL" id="CAK8054861.1"/>
    </source>
</evidence>
<dbReference type="Gene3D" id="3.20.20.70">
    <property type="entry name" value="Aldolase class I"/>
    <property type="match status" value="1"/>
</dbReference>
<evidence type="ECO:0000256" key="3">
    <source>
        <dbReference type="ARBA" id="ARBA00022723"/>
    </source>
</evidence>
<keyword evidence="14" id="KW-1185">Reference proteome</keyword>
<evidence type="ECO:0000256" key="10">
    <source>
        <dbReference type="RuleBase" id="RU003826"/>
    </source>
</evidence>
<evidence type="ECO:0000259" key="12">
    <source>
        <dbReference type="Pfam" id="PF02581"/>
    </source>
</evidence>